<dbReference type="RefSeq" id="XP_012792702.1">
    <property type="nucleotide sequence ID" value="XM_012937248.3"/>
</dbReference>
<reference evidence="1" key="4">
    <citation type="journal article" date="2022" name="PLoS Pathog.">
        <title>Chromosome-level genome of Schistosoma haematobium underpins genome-wide explorations of molecular variation.</title>
        <authorList>
            <person name="Stroehlein A.J."/>
            <person name="Korhonen P.K."/>
            <person name="Lee V.V."/>
            <person name="Ralph S.A."/>
            <person name="Mentink-Kane M."/>
            <person name="You H."/>
            <person name="McManus D.P."/>
            <person name="Tchuente L.T."/>
            <person name="Stothard J.R."/>
            <person name="Kaur P."/>
            <person name="Dudchenko O."/>
            <person name="Aiden E.L."/>
            <person name="Yang B."/>
            <person name="Yang H."/>
            <person name="Emery A.M."/>
            <person name="Webster B.L."/>
            <person name="Brindley P.J."/>
            <person name="Rollinson D."/>
            <person name="Chang B.C.H."/>
            <person name="Gasser R.B."/>
            <person name="Young N.D."/>
        </authorList>
    </citation>
    <scope>NUCLEOTIDE SEQUENCE</scope>
</reference>
<reference evidence="2" key="1">
    <citation type="journal article" date="2012" name="Nat. Genet.">
        <title>Whole-genome sequence of Schistosoma haematobium.</title>
        <authorList>
            <person name="Young N.D."/>
            <person name="Jex A.R."/>
            <person name="Li B."/>
            <person name="Liu S."/>
            <person name="Yang L."/>
            <person name="Xiong Z."/>
            <person name="Li Y."/>
            <person name="Cantacessi C."/>
            <person name="Hall R.S."/>
            <person name="Xu X."/>
            <person name="Chen F."/>
            <person name="Wu X."/>
            <person name="Zerlotini A."/>
            <person name="Oliveira G."/>
            <person name="Hofmann A."/>
            <person name="Zhang G."/>
            <person name="Fang X."/>
            <person name="Kang Y."/>
            <person name="Campbell B.E."/>
            <person name="Loukas A."/>
            <person name="Ranganathan S."/>
            <person name="Rollinson D."/>
            <person name="Rinaldi G."/>
            <person name="Brindley P.J."/>
            <person name="Yang H."/>
            <person name="Wang J."/>
            <person name="Wang J."/>
            <person name="Gasser R.B."/>
        </authorList>
    </citation>
    <scope>NUCLEOTIDE SEQUENCE [LARGE SCALE GENOMIC DNA]</scope>
</reference>
<evidence type="ECO:0000313" key="3">
    <source>
        <dbReference type="Proteomes" id="UP000471633"/>
    </source>
</evidence>
<dbReference type="EMBL" id="KL250523">
    <property type="protein sequence ID" value="KGB32930.1"/>
    <property type="molecule type" value="Genomic_DNA"/>
</dbReference>
<protein>
    <submittedName>
        <fullName evidence="2">Uncharacterized protein</fullName>
    </submittedName>
</protein>
<keyword evidence="3" id="KW-1185">Reference proteome</keyword>
<evidence type="ECO:0000313" key="1">
    <source>
        <dbReference type="EMBL" id="KAH9583922.1"/>
    </source>
</evidence>
<accession>A0A094ZEU1</accession>
<sequence>MKTTGYNIATIFDAKFPGKLDDTLINRLCLSVVCQHEFHTEFWSTLPISEWHLISKHASRWDIDCDYTTELHIILKAAVSLSFRYGFIFGNEDFGPHQIVLYALNVSNKNVDITLTEALANCLKSLRSLTDISSVSWIKSPRVLTLLQGLSRETNVHVFKNTVIICAFIFLHLLVDDKLDASQKPFNECFQLSAFGTEVLFLIAELIKKFNIEFDTLQIPDTFQFSVTTFDSFPSELQAKLLFLVFTRIVSSPSTNSDWVSYLKSLRNFPELCASIISFCLKSNKELCNEMWKFVIDEWSISLHTCLENDEVDSLLRIINPVCLYTNASLHMESGNDLLKKILSVVMKNSNSVKGNKVDKYHARLWVLSRILVHCSPSSIVSLSDVTDVADYLVSCCSNSFSDPMTSSIDAAFNFFEEVCLLYWSSKQSVIEKLIFKLFGSLLTTDNPRIFSTFSFHFIHLIEELSYKYNCLEVYSTFWICLFKLLNKVNDQILNQSPMFDVFNNEGLLDVAVAILKILSRETYILLWTSECKLLFSMFVDSLMSRLGVGNFINDASFRGLSLSTFIIFIVCEYHNNHTSPHSKDQNRSLEWAYRSYDYLVNFDLMELTESKCVSKTLWNTVKYLEKESEEYPIDLWKNILSSITMKWKTDLGEEYFLSIQELPLLNYCPNCKENIEELLDDIIISSTSNVTADCTEG</sequence>
<organism evidence="2">
    <name type="scientific">Schistosoma haematobium</name>
    <name type="common">Blood fluke</name>
    <dbReference type="NCBI Taxonomy" id="6185"/>
    <lineage>
        <taxon>Eukaryota</taxon>
        <taxon>Metazoa</taxon>
        <taxon>Spiralia</taxon>
        <taxon>Lophotrochozoa</taxon>
        <taxon>Platyhelminthes</taxon>
        <taxon>Trematoda</taxon>
        <taxon>Digenea</taxon>
        <taxon>Strigeidida</taxon>
        <taxon>Schistosomatoidea</taxon>
        <taxon>Schistosomatidae</taxon>
        <taxon>Schistosoma</taxon>
    </lineage>
</organism>
<dbReference type="Proteomes" id="UP000471633">
    <property type="component" value="Unassembled WGS sequence"/>
</dbReference>
<reference evidence="1" key="2">
    <citation type="journal article" date="2019" name="Gigascience">
        <title>High-quality Schistosoma haematobium genome achieved by single-molecule and long-range sequencing.</title>
        <authorList>
            <person name="Stroehlein A.J."/>
            <person name="Korhonen P.K."/>
            <person name="Chong T.M."/>
            <person name="Lim Y.L."/>
            <person name="Chan K.G."/>
            <person name="Webster B."/>
            <person name="Rollinson D."/>
            <person name="Brindley P.J."/>
            <person name="Gasser R.B."/>
            <person name="Young N.D."/>
        </authorList>
    </citation>
    <scope>NUCLEOTIDE SEQUENCE</scope>
</reference>
<dbReference type="CTD" id="24588856"/>
<dbReference type="GeneID" id="24588856"/>
<evidence type="ECO:0000313" key="2">
    <source>
        <dbReference type="EMBL" id="KGB32930.1"/>
    </source>
</evidence>
<reference evidence="1" key="3">
    <citation type="submission" date="2021-06" db="EMBL/GenBank/DDBJ databases">
        <title>Chromosome-level genome assembly for S. haematobium.</title>
        <authorList>
            <person name="Stroehlein A.J."/>
        </authorList>
    </citation>
    <scope>NUCLEOTIDE SEQUENCE</scope>
</reference>
<dbReference type="KEGG" id="shx:MS3_00010995"/>
<proteinExistence type="predicted"/>
<name>A0A094ZEU1_SCHHA</name>
<dbReference type="EMBL" id="AMPZ03000005">
    <property type="protein sequence ID" value="KAH9583922.1"/>
    <property type="molecule type" value="Genomic_DNA"/>
</dbReference>
<dbReference type="STRING" id="6185.A0A094ZEU1"/>
<dbReference type="AlphaFoldDB" id="A0A094ZEU1"/>
<gene>
    <name evidence="1" type="ORF">MS3_00010995</name>
    <name evidence="2" type="ORF">MS3_01077</name>
</gene>